<dbReference type="RefSeq" id="WP_359628580.1">
    <property type="nucleotide sequence ID" value="NZ_JBEYEN010000001.1"/>
</dbReference>
<proteinExistence type="predicted"/>
<keyword evidence="2" id="KW-1185">Reference proteome</keyword>
<evidence type="ECO:0000313" key="2">
    <source>
        <dbReference type="Proteomes" id="UP001617511"/>
    </source>
</evidence>
<organism evidence="1 2">
    <name type="scientific">Streptomyces iakyrus</name>
    <dbReference type="NCBI Taxonomy" id="68219"/>
    <lineage>
        <taxon>Bacteria</taxon>
        <taxon>Bacillati</taxon>
        <taxon>Actinomycetota</taxon>
        <taxon>Actinomycetes</taxon>
        <taxon>Kitasatosporales</taxon>
        <taxon>Streptomycetaceae</taxon>
        <taxon>Streptomyces</taxon>
    </lineage>
</organism>
<reference evidence="1 2" key="1">
    <citation type="submission" date="2024-10" db="EMBL/GenBank/DDBJ databases">
        <title>The Natural Products Discovery Center: Release of the First 8490 Sequenced Strains for Exploring Actinobacteria Biosynthetic Diversity.</title>
        <authorList>
            <person name="Kalkreuter E."/>
            <person name="Kautsar S.A."/>
            <person name="Yang D."/>
            <person name="Bader C.D."/>
            <person name="Teijaro C.N."/>
            <person name="Fluegel L."/>
            <person name="Davis C.M."/>
            <person name="Simpson J.R."/>
            <person name="Lauterbach L."/>
            <person name="Steele A.D."/>
            <person name="Gui C."/>
            <person name="Meng S."/>
            <person name="Li G."/>
            <person name="Viehrig K."/>
            <person name="Ye F."/>
            <person name="Su P."/>
            <person name="Kiefer A.F."/>
            <person name="Nichols A."/>
            <person name="Cepeda A.J."/>
            <person name="Yan W."/>
            <person name="Fan B."/>
            <person name="Jiang Y."/>
            <person name="Adhikari A."/>
            <person name="Zheng C.-J."/>
            <person name="Schuster L."/>
            <person name="Cowan T.M."/>
            <person name="Smanski M.J."/>
            <person name="Chevrette M.G."/>
            <person name="De Carvalho L.P.S."/>
            <person name="Shen B."/>
        </authorList>
    </citation>
    <scope>NUCLEOTIDE SEQUENCE [LARGE SCALE GENOMIC DNA]</scope>
    <source>
        <strain evidence="1 2">NPDC089932</strain>
    </source>
</reference>
<name>A0ABW8FRD8_9ACTN</name>
<comment type="caution">
    <text evidence="1">The sequence shown here is derived from an EMBL/GenBank/DDBJ whole genome shotgun (WGS) entry which is preliminary data.</text>
</comment>
<gene>
    <name evidence="1" type="ORF">ACIP2Z_37670</name>
</gene>
<dbReference type="Proteomes" id="UP001617511">
    <property type="component" value="Unassembled WGS sequence"/>
</dbReference>
<protein>
    <submittedName>
        <fullName evidence="1">Uncharacterized protein</fullName>
    </submittedName>
</protein>
<evidence type="ECO:0000313" key="1">
    <source>
        <dbReference type="EMBL" id="MFJ4084661.1"/>
    </source>
</evidence>
<dbReference type="EMBL" id="JBIVGG010000020">
    <property type="protein sequence ID" value="MFJ4084661.1"/>
    <property type="molecule type" value="Genomic_DNA"/>
</dbReference>
<accession>A0ABW8FRD8</accession>
<sequence>MERAEYDIATELVNVADLSLDELMLCPSGQLDRSVRRILLQVDLPQPLIASQTGAQPC</sequence>